<dbReference type="PANTHER" id="PTHR43289:SF6">
    <property type="entry name" value="SERINE_THREONINE-PROTEIN KINASE NEKL-3"/>
    <property type="match status" value="1"/>
</dbReference>
<evidence type="ECO:0000256" key="8">
    <source>
        <dbReference type="SAM" id="MobiDB-lite"/>
    </source>
</evidence>
<reference evidence="10 11" key="1">
    <citation type="submission" date="2021-02" db="EMBL/GenBank/DDBJ databases">
        <title>Actinophytocola xerophila sp. nov., isolated from soil of cotton cropping field.</title>
        <authorList>
            <person name="Huang R."/>
            <person name="Chen X."/>
            <person name="Ge X."/>
            <person name="Liu W."/>
        </authorList>
    </citation>
    <scope>NUCLEOTIDE SEQUENCE [LARGE SCALE GENOMIC DNA]</scope>
    <source>
        <strain evidence="10 11">S1-96</strain>
    </source>
</reference>
<evidence type="ECO:0000259" key="9">
    <source>
        <dbReference type="PROSITE" id="PS50011"/>
    </source>
</evidence>
<dbReference type="EC" id="2.7.11.1" evidence="1"/>
<keyword evidence="6 7" id="KW-0067">ATP-binding</keyword>
<evidence type="ECO:0000256" key="2">
    <source>
        <dbReference type="ARBA" id="ARBA00022527"/>
    </source>
</evidence>
<evidence type="ECO:0000256" key="3">
    <source>
        <dbReference type="ARBA" id="ARBA00022679"/>
    </source>
</evidence>
<dbReference type="SUPFAM" id="SSF56112">
    <property type="entry name" value="Protein kinase-like (PK-like)"/>
    <property type="match status" value="1"/>
</dbReference>
<dbReference type="PANTHER" id="PTHR43289">
    <property type="entry name" value="MITOGEN-ACTIVATED PROTEIN KINASE KINASE KINASE 20-RELATED"/>
    <property type="match status" value="1"/>
</dbReference>
<dbReference type="InterPro" id="IPR011009">
    <property type="entry name" value="Kinase-like_dom_sf"/>
</dbReference>
<dbReference type="GO" id="GO:0004674">
    <property type="term" value="F:protein serine/threonine kinase activity"/>
    <property type="evidence" value="ECO:0007669"/>
    <property type="project" value="UniProtKB-KW"/>
</dbReference>
<evidence type="ECO:0000256" key="1">
    <source>
        <dbReference type="ARBA" id="ARBA00012513"/>
    </source>
</evidence>
<dbReference type="Gene3D" id="1.10.510.10">
    <property type="entry name" value="Transferase(Phosphotransferase) domain 1"/>
    <property type="match status" value="1"/>
</dbReference>
<gene>
    <name evidence="10" type="ORF">JT362_10540</name>
</gene>
<evidence type="ECO:0000256" key="7">
    <source>
        <dbReference type="PROSITE-ProRule" id="PRU10141"/>
    </source>
</evidence>
<dbReference type="SMART" id="SM00220">
    <property type="entry name" value="S_TKc"/>
    <property type="match status" value="1"/>
</dbReference>
<dbReference type="PROSITE" id="PS00108">
    <property type="entry name" value="PROTEIN_KINASE_ST"/>
    <property type="match status" value="1"/>
</dbReference>
<keyword evidence="3" id="KW-0808">Transferase</keyword>
<name>A0ABT2J8E7_9PSEU</name>
<dbReference type="InterPro" id="IPR008271">
    <property type="entry name" value="Ser/Thr_kinase_AS"/>
</dbReference>
<feature type="compositionally biased region" description="Low complexity" evidence="8">
    <location>
        <begin position="311"/>
        <end position="320"/>
    </location>
</feature>
<dbReference type="InterPro" id="IPR017441">
    <property type="entry name" value="Protein_kinase_ATP_BS"/>
</dbReference>
<keyword evidence="2 10" id="KW-0723">Serine/threonine-protein kinase</keyword>
<feature type="region of interest" description="Disordered" evidence="8">
    <location>
        <begin position="311"/>
        <end position="399"/>
    </location>
</feature>
<proteinExistence type="predicted"/>
<sequence>MELKGESDGLLGGRYRLGELLGRGGGAAVYAAVDVMLGREVAVKRFVPSDSRIALYRFGAEARLLAGLSHPALVTVHDVCLDDDRPYLVMELVRGDTLRRLLDGGPIDPITVARMGARIADVLAYIHDHDVVHRDIKPANVLVDDIGDAYLADFGIARALGAAHLTVSGELVGTAAYLAPEQVTDVDTGPEADIYALGLVLLECLNGEPEYTGTTAEAAVARLSRRPRVPRDLSSSWRGLLTAMTEWDPADRPDAARCAELLTALARDPLAKIPAPRPAAGRLRAVHAAVSAAVLVGATVLSLSAATNVVPGEPVGGPEPTSTQPGGTQDTTPRDPIGRHTRIPVAPAVGTVTTEHAPSATRKAPPPAAPGKAPDPAKDRGPNENASDKAKEKARKNGH</sequence>
<feature type="compositionally biased region" description="Polar residues" evidence="8">
    <location>
        <begin position="321"/>
        <end position="331"/>
    </location>
</feature>
<feature type="domain" description="Protein kinase" evidence="9">
    <location>
        <begin position="15"/>
        <end position="265"/>
    </location>
</feature>
<dbReference type="RefSeq" id="WP_260190921.1">
    <property type="nucleotide sequence ID" value="NZ_JAFFZE010000009.1"/>
</dbReference>
<feature type="compositionally biased region" description="Basic and acidic residues" evidence="8">
    <location>
        <begin position="375"/>
        <end position="391"/>
    </location>
</feature>
<accession>A0ABT2J8E7</accession>
<dbReference type="InterPro" id="IPR000719">
    <property type="entry name" value="Prot_kinase_dom"/>
</dbReference>
<evidence type="ECO:0000256" key="5">
    <source>
        <dbReference type="ARBA" id="ARBA00022777"/>
    </source>
</evidence>
<keyword evidence="11" id="KW-1185">Reference proteome</keyword>
<dbReference type="Gene3D" id="3.30.200.20">
    <property type="entry name" value="Phosphorylase Kinase, domain 1"/>
    <property type="match status" value="1"/>
</dbReference>
<keyword evidence="5 10" id="KW-0418">Kinase</keyword>
<dbReference type="Pfam" id="PF00069">
    <property type="entry name" value="Pkinase"/>
    <property type="match status" value="1"/>
</dbReference>
<dbReference type="Proteomes" id="UP001156441">
    <property type="component" value="Unassembled WGS sequence"/>
</dbReference>
<evidence type="ECO:0000256" key="4">
    <source>
        <dbReference type="ARBA" id="ARBA00022741"/>
    </source>
</evidence>
<dbReference type="CDD" id="cd14014">
    <property type="entry name" value="STKc_PknB_like"/>
    <property type="match status" value="1"/>
</dbReference>
<evidence type="ECO:0000313" key="10">
    <source>
        <dbReference type="EMBL" id="MCT2583554.1"/>
    </source>
</evidence>
<evidence type="ECO:0000256" key="6">
    <source>
        <dbReference type="ARBA" id="ARBA00022840"/>
    </source>
</evidence>
<feature type="binding site" evidence="7">
    <location>
        <position position="44"/>
    </location>
    <ligand>
        <name>ATP</name>
        <dbReference type="ChEBI" id="CHEBI:30616"/>
    </ligand>
</feature>
<evidence type="ECO:0000313" key="11">
    <source>
        <dbReference type="Proteomes" id="UP001156441"/>
    </source>
</evidence>
<keyword evidence="4 7" id="KW-0547">Nucleotide-binding</keyword>
<dbReference type="PROSITE" id="PS50011">
    <property type="entry name" value="PROTEIN_KINASE_DOM"/>
    <property type="match status" value="1"/>
</dbReference>
<dbReference type="PROSITE" id="PS00107">
    <property type="entry name" value="PROTEIN_KINASE_ATP"/>
    <property type="match status" value="1"/>
</dbReference>
<organism evidence="10 11">
    <name type="scientific">Actinophytocola gossypii</name>
    <dbReference type="NCBI Taxonomy" id="2812003"/>
    <lineage>
        <taxon>Bacteria</taxon>
        <taxon>Bacillati</taxon>
        <taxon>Actinomycetota</taxon>
        <taxon>Actinomycetes</taxon>
        <taxon>Pseudonocardiales</taxon>
        <taxon>Pseudonocardiaceae</taxon>
    </lineage>
</organism>
<comment type="caution">
    <text evidence="10">The sequence shown here is derived from an EMBL/GenBank/DDBJ whole genome shotgun (WGS) entry which is preliminary data.</text>
</comment>
<dbReference type="EMBL" id="JAFFZE010000009">
    <property type="protein sequence ID" value="MCT2583554.1"/>
    <property type="molecule type" value="Genomic_DNA"/>
</dbReference>
<protein>
    <recommendedName>
        <fullName evidence="1">non-specific serine/threonine protein kinase</fullName>
        <ecNumber evidence="1">2.7.11.1</ecNumber>
    </recommendedName>
</protein>